<organism evidence="1">
    <name type="scientific">Schlesneria paludicola</name>
    <dbReference type="NCBI Taxonomy" id="360056"/>
    <lineage>
        <taxon>Bacteria</taxon>
        <taxon>Pseudomonadati</taxon>
        <taxon>Planctomycetota</taxon>
        <taxon>Planctomycetia</taxon>
        <taxon>Planctomycetales</taxon>
        <taxon>Planctomycetaceae</taxon>
        <taxon>Schlesneria</taxon>
    </lineage>
</organism>
<name>A0A7C2JXV9_9PLAN</name>
<proteinExistence type="predicted"/>
<comment type="caution">
    <text evidence="1">The sequence shown here is derived from an EMBL/GenBank/DDBJ whole genome shotgun (WGS) entry which is preliminary data.</text>
</comment>
<protein>
    <submittedName>
        <fullName evidence="1">Uncharacterized protein</fullName>
    </submittedName>
</protein>
<gene>
    <name evidence="1" type="ORF">ENQ76_07330</name>
</gene>
<dbReference type="EMBL" id="DSOK01000212">
    <property type="protein sequence ID" value="HEN15264.1"/>
    <property type="molecule type" value="Genomic_DNA"/>
</dbReference>
<dbReference type="AlphaFoldDB" id="A0A7C2JXV9"/>
<sequence>MPTPVKDRRLGWLLAGLVAGVCLSYLWPVERAHAVATDREERFAIATTETGLGQPESVFVLDFLTGRLVGGLLNNQTGTFTNFYLRNVAADFGIGENKPKFVIIPGKADLTSGRGVTSSQGVLYIGELNTGKVLVYRFAWRNSRTELPPVQLELLPTYLSFREVVRDQ</sequence>
<evidence type="ECO:0000313" key="1">
    <source>
        <dbReference type="EMBL" id="HEN15264.1"/>
    </source>
</evidence>
<accession>A0A7C2JXV9</accession>
<reference evidence="1" key="1">
    <citation type="journal article" date="2020" name="mSystems">
        <title>Genome- and Community-Level Interaction Insights into Carbon Utilization and Element Cycling Functions of Hydrothermarchaeota in Hydrothermal Sediment.</title>
        <authorList>
            <person name="Zhou Z."/>
            <person name="Liu Y."/>
            <person name="Xu W."/>
            <person name="Pan J."/>
            <person name="Luo Z.H."/>
            <person name="Li M."/>
        </authorList>
    </citation>
    <scope>NUCLEOTIDE SEQUENCE [LARGE SCALE GENOMIC DNA]</scope>
    <source>
        <strain evidence="1">SpSt-339</strain>
    </source>
</reference>